<name>A0A1G1WEB3_9BACT</name>
<dbReference type="EMBL" id="MHCT01000017">
    <property type="protein sequence ID" value="OGY26018.1"/>
    <property type="molecule type" value="Genomic_DNA"/>
</dbReference>
<evidence type="ECO:0000256" key="7">
    <source>
        <dbReference type="SAM" id="Phobius"/>
    </source>
</evidence>
<feature type="region of interest" description="Disordered" evidence="6">
    <location>
        <begin position="31"/>
        <end position="55"/>
    </location>
</feature>
<dbReference type="GO" id="GO:0000272">
    <property type="term" value="P:polysaccharide catabolic process"/>
    <property type="evidence" value="ECO:0007669"/>
    <property type="project" value="UniProtKB-KW"/>
</dbReference>
<dbReference type="Pfam" id="PF09136">
    <property type="entry name" value="Glucodextran_B"/>
    <property type="match status" value="1"/>
</dbReference>
<dbReference type="InterPro" id="IPR036116">
    <property type="entry name" value="FN3_sf"/>
</dbReference>
<dbReference type="InterPro" id="IPR036903">
    <property type="entry name" value="Nup98_auto-Pept-S59_dom_sf"/>
</dbReference>
<proteinExistence type="predicted"/>
<evidence type="ECO:0000256" key="2">
    <source>
        <dbReference type="ARBA" id="ARBA00022801"/>
    </source>
</evidence>
<feature type="domain" description="Fibronectin type-III" evidence="8">
    <location>
        <begin position="160"/>
        <end position="245"/>
    </location>
</feature>
<keyword evidence="7" id="KW-1133">Transmembrane helix</keyword>
<gene>
    <name evidence="9" type="ORF">A2Z24_02800</name>
</gene>
<dbReference type="AlphaFoldDB" id="A0A1G1WEB3"/>
<keyword evidence="2" id="KW-0378">Hydrolase</keyword>
<comment type="caution">
    <text evidence="9">The sequence shown here is derived from an EMBL/GenBank/DDBJ whole genome shotgun (WGS) entry which is preliminary data.</text>
</comment>
<feature type="compositionally biased region" description="Low complexity" evidence="6">
    <location>
        <begin position="31"/>
        <end position="43"/>
    </location>
</feature>
<evidence type="ECO:0000259" key="8">
    <source>
        <dbReference type="PROSITE" id="PS50853"/>
    </source>
</evidence>
<evidence type="ECO:0000256" key="6">
    <source>
        <dbReference type="SAM" id="MobiDB-lite"/>
    </source>
</evidence>
<accession>A0A1G1WEB3</accession>
<dbReference type="SMART" id="SM00060">
    <property type="entry name" value="FN3"/>
    <property type="match status" value="1"/>
</dbReference>
<dbReference type="Pfam" id="PF00041">
    <property type="entry name" value="fn3"/>
    <property type="match status" value="1"/>
</dbReference>
<dbReference type="GO" id="GO:0016798">
    <property type="term" value="F:hydrolase activity, acting on glycosyl bonds"/>
    <property type="evidence" value="ECO:0007669"/>
    <property type="project" value="UniProtKB-KW"/>
</dbReference>
<feature type="transmembrane region" description="Helical" evidence="7">
    <location>
        <begin position="473"/>
        <end position="498"/>
    </location>
</feature>
<evidence type="ECO:0000256" key="4">
    <source>
        <dbReference type="ARBA" id="ARBA00023295"/>
    </source>
</evidence>
<dbReference type="SUPFAM" id="SSF49265">
    <property type="entry name" value="Fibronectin type III"/>
    <property type="match status" value="1"/>
</dbReference>
<reference evidence="9 10" key="1">
    <citation type="journal article" date="2016" name="Nat. Commun.">
        <title>Thousands of microbial genomes shed light on interconnected biogeochemical processes in an aquifer system.</title>
        <authorList>
            <person name="Anantharaman K."/>
            <person name="Brown C.T."/>
            <person name="Hug L.A."/>
            <person name="Sharon I."/>
            <person name="Castelle C.J."/>
            <person name="Probst A.J."/>
            <person name="Thomas B.C."/>
            <person name="Singh A."/>
            <person name="Wilkins M.J."/>
            <person name="Karaoz U."/>
            <person name="Brodie E.L."/>
            <person name="Williams K.H."/>
            <person name="Hubbard S.S."/>
            <person name="Banfield J.F."/>
        </authorList>
    </citation>
    <scope>NUCLEOTIDE SEQUENCE [LARGE SCALE GENOMIC DNA]</scope>
</reference>
<dbReference type="SUPFAM" id="SSF82215">
    <property type="entry name" value="C-terminal autoproteolytic domain of nucleoporin nup98"/>
    <property type="match status" value="1"/>
</dbReference>
<dbReference type="InterPro" id="IPR013783">
    <property type="entry name" value="Ig-like_fold"/>
</dbReference>
<evidence type="ECO:0000313" key="10">
    <source>
        <dbReference type="Proteomes" id="UP000177588"/>
    </source>
</evidence>
<organism evidence="9 10">
    <name type="scientific">Candidatus Woykebacteria bacterium RBG_16_44_10</name>
    <dbReference type="NCBI Taxonomy" id="1802597"/>
    <lineage>
        <taxon>Bacteria</taxon>
        <taxon>Candidatus Woykeibacteriota</taxon>
    </lineage>
</organism>
<keyword evidence="4" id="KW-0326">Glycosidase</keyword>
<keyword evidence="7" id="KW-0812">Transmembrane</keyword>
<evidence type="ECO:0000256" key="3">
    <source>
        <dbReference type="ARBA" id="ARBA00023277"/>
    </source>
</evidence>
<dbReference type="InterPro" id="IPR003961">
    <property type="entry name" value="FN3_dom"/>
</dbReference>
<dbReference type="PROSITE" id="PS50853">
    <property type="entry name" value="FN3"/>
    <property type="match status" value="1"/>
</dbReference>
<keyword evidence="1" id="KW-0732">Signal</keyword>
<evidence type="ECO:0000256" key="5">
    <source>
        <dbReference type="ARBA" id="ARBA00023326"/>
    </source>
</evidence>
<dbReference type="Gene3D" id="2.60.40.10">
    <property type="entry name" value="Immunoglobulins"/>
    <property type="match status" value="2"/>
</dbReference>
<evidence type="ECO:0000256" key="1">
    <source>
        <dbReference type="ARBA" id="ARBA00022729"/>
    </source>
</evidence>
<dbReference type="FunFam" id="2.60.40.10:FF:001114">
    <property type="entry name" value="Chitinase A1"/>
    <property type="match status" value="1"/>
</dbReference>
<dbReference type="STRING" id="1802597.A2Z24_02800"/>
<sequence>MKRAYNWLIGTLAVILLIISAFDLGVYINKSTKSSSPTKPQQSIAQKPSDEQGKVLGGGPCSPYFTIKDNNLSPSSRTQTEYYINNKYCVSFQNNDSAARFVLADDGSWSLELSVAGGAGSIRSKYFDSPGIYPFHLQSNPSAKGVFYAGVTADSQAPSVPGNLRTTAVSNTSVTLAWNASTDNVGVTGYKIYRNGQQIATTGSTSYTNSGLAPGTSYSCYVKAYDAAGNLSGASNTVSVSTALTIKDVVLPSTFTQAGSSTTNLVAITDPANVANLIVEVVGKNKIGWAEPVNLSSLDTANKFKSLDAYVKLAGLGIVELDSKTLPELNKKATITMFNLPFVSTPKVLVDGKINPKVVSNIKYSKGTLTFNTSHFTKFEAVPTLEVLEPKSNFTVNKPNITLKGKVTDPTASVSAKLNGKDLGKLKVATESGQFSKDLTLTKGNNTIVVSAVSKFGPPLVATVSGVFKPQPITAAIVLVGSAVLVVILIGVVGWWYYTKRLIKSVPFKPSENPTKTPTT</sequence>
<protein>
    <recommendedName>
        <fullName evidence="8">Fibronectin type-III domain-containing protein</fullName>
    </recommendedName>
</protein>
<dbReference type="CDD" id="cd00063">
    <property type="entry name" value="FN3"/>
    <property type="match status" value="1"/>
</dbReference>
<dbReference type="Proteomes" id="UP000177588">
    <property type="component" value="Unassembled WGS sequence"/>
</dbReference>
<keyword evidence="5" id="KW-0624">Polysaccharide degradation</keyword>
<evidence type="ECO:0000313" key="9">
    <source>
        <dbReference type="EMBL" id="OGY26018.1"/>
    </source>
</evidence>
<keyword evidence="3" id="KW-0119">Carbohydrate metabolism</keyword>
<keyword evidence="7" id="KW-0472">Membrane</keyword>